<evidence type="ECO:0000259" key="1">
    <source>
        <dbReference type="PROSITE" id="PS51186"/>
    </source>
</evidence>
<dbReference type="InterPro" id="IPR000182">
    <property type="entry name" value="GNAT_dom"/>
</dbReference>
<dbReference type="PROSITE" id="PS51186">
    <property type="entry name" value="GNAT"/>
    <property type="match status" value="1"/>
</dbReference>
<proteinExistence type="predicted"/>
<evidence type="ECO:0000313" key="3">
    <source>
        <dbReference type="Proteomes" id="UP000182347"/>
    </source>
</evidence>
<dbReference type="Pfam" id="PF13302">
    <property type="entry name" value="Acetyltransf_3"/>
    <property type="match status" value="1"/>
</dbReference>
<keyword evidence="2" id="KW-0808">Transferase</keyword>
<dbReference type="PANTHER" id="PTHR43792">
    <property type="entry name" value="GNAT FAMILY, PUTATIVE (AFU_ORTHOLOGUE AFUA_3G00765)-RELATED-RELATED"/>
    <property type="match status" value="1"/>
</dbReference>
<name>A0A1G9N5X9_9BACI</name>
<protein>
    <submittedName>
        <fullName evidence="2">Ribosomal-protein-alanine N-acetyltransferase</fullName>
    </submittedName>
</protein>
<gene>
    <name evidence="2" type="ORF">SAMN05216244_0862</name>
</gene>
<dbReference type="Proteomes" id="UP000182347">
    <property type="component" value="Unassembled WGS sequence"/>
</dbReference>
<dbReference type="AlphaFoldDB" id="A0A1G9N5X9"/>
<dbReference type="SUPFAM" id="SSF55729">
    <property type="entry name" value="Acyl-CoA N-acyltransferases (Nat)"/>
    <property type="match status" value="1"/>
</dbReference>
<dbReference type="STRING" id="482461.SAMN05216244_0862"/>
<dbReference type="Gene3D" id="3.40.630.30">
    <property type="match status" value="1"/>
</dbReference>
<dbReference type="EMBL" id="FNHF01000001">
    <property type="protein sequence ID" value="SDL81804.1"/>
    <property type="molecule type" value="Genomic_DNA"/>
</dbReference>
<sequence>MDFPELETERLHLVEIKKKHASSFFDIMSNDQVTRYYGMSSLVNMEQAEEMIYSLYETYKSGRGIRWGLILKDSNRFIGTAGLNNLSTYSKKAEIGYEINPDFWRMGYTTEAINKIMEYSFEKLGLYRIGAVTFPQNHASNQLLLKLGFLEEGTLRGYLFQNKQSHDALIFSLLQPEWKQKNKTT</sequence>
<dbReference type="InterPro" id="IPR051531">
    <property type="entry name" value="N-acetyltransferase"/>
</dbReference>
<dbReference type="OrthoDB" id="9811523at2"/>
<feature type="domain" description="N-acetyltransferase" evidence="1">
    <location>
        <begin position="14"/>
        <end position="176"/>
    </location>
</feature>
<dbReference type="CDD" id="cd04301">
    <property type="entry name" value="NAT_SF"/>
    <property type="match status" value="1"/>
</dbReference>
<dbReference type="RefSeq" id="WP_074597605.1">
    <property type="nucleotide sequence ID" value="NZ_FNHF01000001.1"/>
</dbReference>
<dbReference type="GO" id="GO:0008999">
    <property type="term" value="F:protein-N-terminal-alanine acetyltransferase activity"/>
    <property type="evidence" value="ECO:0007669"/>
    <property type="project" value="TreeGrafter"/>
</dbReference>
<keyword evidence="3" id="KW-1185">Reference proteome</keyword>
<accession>A0A1G9N5X9</accession>
<dbReference type="GO" id="GO:0005737">
    <property type="term" value="C:cytoplasm"/>
    <property type="evidence" value="ECO:0007669"/>
    <property type="project" value="TreeGrafter"/>
</dbReference>
<organism evidence="2 3">
    <name type="scientific">Sediminibacillus halophilus</name>
    <dbReference type="NCBI Taxonomy" id="482461"/>
    <lineage>
        <taxon>Bacteria</taxon>
        <taxon>Bacillati</taxon>
        <taxon>Bacillota</taxon>
        <taxon>Bacilli</taxon>
        <taxon>Bacillales</taxon>
        <taxon>Bacillaceae</taxon>
        <taxon>Sediminibacillus</taxon>
    </lineage>
</organism>
<dbReference type="PANTHER" id="PTHR43792:SF9">
    <property type="entry name" value="RIBOSOMAL-PROTEIN-ALANINE ACETYLTRANSFERASE"/>
    <property type="match status" value="1"/>
</dbReference>
<dbReference type="InterPro" id="IPR016181">
    <property type="entry name" value="Acyl_CoA_acyltransferase"/>
</dbReference>
<evidence type="ECO:0000313" key="2">
    <source>
        <dbReference type="EMBL" id="SDL81804.1"/>
    </source>
</evidence>
<reference evidence="3" key="1">
    <citation type="submission" date="2016-10" db="EMBL/GenBank/DDBJ databases">
        <authorList>
            <person name="Varghese N."/>
            <person name="Submissions S."/>
        </authorList>
    </citation>
    <scope>NUCLEOTIDE SEQUENCE [LARGE SCALE GENOMIC DNA]</scope>
    <source>
        <strain evidence="3">CGMCC 1.6199</strain>
    </source>
</reference>